<dbReference type="EMBL" id="DVNC01000039">
    <property type="protein sequence ID" value="HIU53664.1"/>
    <property type="molecule type" value="Genomic_DNA"/>
</dbReference>
<evidence type="ECO:0000313" key="1">
    <source>
        <dbReference type="EMBL" id="HIU53664.1"/>
    </source>
</evidence>
<comment type="caution">
    <text evidence="1">The sequence shown here is derived from an EMBL/GenBank/DDBJ whole genome shotgun (WGS) entry which is preliminary data.</text>
</comment>
<reference evidence="1" key="1">
    <citation type="submission" date="2020-10" db="EMBL/GenBank/DDBJ databases">
        <authorList>
            <person name="Gilroy R."/>
        </authorList>
    </citation>
    <scope>NUCLEOTIDE SEQUENCE</scope>
    <source>
        <strain evidence="1">ChiW3-316</strain>
    </source>
</reference>
<protein>
    <submittedName>
        <fullName evidence="1">Uncharacterized protein</fullName>
    </submittedName>
</protein>
<evidence type="ECO:0000313" key="2">
    <source>
        <dbReference type="Proteomes" id="UP000824107"/>
    </source>
</evidence>
<proteinExistence type="predicted"/>
<gene>
    <name evidence="1" type="ORF">IAD20_06245</name>
</gene>
<sequence>MRLDIFAAGVYSECYVVFADNTSLWWLKLLKPGFRHCYVILRLYKTGRWLELNPLSNQFLAAIYDYPPDFDFPGYIRTRRNVRLCRVEIAAAPPKCAPLSFFTCVEFVKRVIGLHDCFIHTPWQLYQKISKL</sequence>
<accession>A0A9D1M4V3</accession>
<dbReference type="AlphaFoldDB" id="A0A9D1M4V3"/>
<organism evidence="1 2">
    <name type="scientific">Candidatus Scatocola faecipullorum</name>
    <dbReference type="NCBI Taxonomy" id="2840917"/>
    <lineage>
        <taxon>Bacteria</taxon>
        <taxon>Pseudomonadati</taxon>
        <taxon>Pseudomonadota</taxon>
        <taxon>Alphaproteobacteria</taxon>
        <taxon>Rhodospirillales</taxon>
        <taxon>Rhodospirillaceae</taxon>
        <taxon>Rhodospirillaceae incertae sedis</taxon>
        <taxon>Candidatus Scatocola</taxon>
    </lineage>
</organism>
<dbReference type="Proteomes" id="UP000824107">
    <property type="component" value="Unassembled WGS sequence"/>
</dbReference>
<reference evidence="1" key="2">
    <citation type="journal article" date="2021" name="PeerJ">
        <title>Extensive microbial diversity within the chicken gut microbiome revealed by metagenomics and culture.</title>
        <authorList>
            <person name="Gilroy R."/>
            <person name="Ravi A."/>
            <person name="Getino M."/>
            <person name="Pursley I."/>
            <person name="Horton D.L."/>
            <person name="Alikhan N.F."/>
            <person name="Baker D."/>
            <person name="Gharbi K."/>
            <person name="Hall N."/>
            <person name="Watson M."/>
            <person name="Adriaenssens E.M."/>
            <person name="Foster-Nyarko E."/>
            <person name="Jarju S."/>
            <person name="Secka A."/>
            <person name="Antonio M."/>
            <person name="Oren A."/>
            <person name="Chaudhuri R.R."/>
            <person name="La Ragione R."/>
            <person name="Hildebrand F."/>
            <person name="Pallen M.J."/>
        </authorList>
    </citation>
    <scope>NUCLEOTIDE SEQUENCE</scope>
    <source>
        <strain evidence="1">ChiW3-316</strain>
    </source>
</reference>
<name>A0A9D1M4V3_9PROT</name>